<name>A0ABR0NJA6_GOSAR</name>
<feature type="compositionally biased region" description="Basic and acidic residues" evidence="1">
    <location>
        <begin position="131"/>
        <end position="150"/>
    </location>
</feature>
<reference evidence="2 3" key="1">
    <citation type="submission" date="2023-03" db="EMBL/GenBank/DDBJ databases">
        <title>WGS of Gossypium arboreum.</title>
        <authorList>
            <person name="Yu D."/>
        </authorList>
    </citation>
    <scope>NUCLEOTIDE SEQUENCE [LARGE SCALE GENOMIC DNA]</scope>
    <source>
        <tissue evidence="2">Leaf</tissue>
    </source>
</reference>
<proteinExistence type="predicted"/>
<organism evidence="2 3">
    <name type="scientific">Gossypium arboreum</name>
    <name type="common">Tree cotton</name>
    <name type="synonym">Gossypium nanking</name>
    <dbReference type="NCBI Taxonomy" id="29729"/>
    <lineage>
        <taxon>Eukaryota</taxon>
        <taxon>Viridiplantae</taxon>
        <taxon>Streptophyta</taxon>
        <taxon>Embryophyta</taxon>
        <taxon>Tracheophyta</taxon>
        <taxon>Spermatophyta</taxon>
        <taxon>Magnoliopsida</taxon>
        <taxon>eudicotyledons</taxon>
        <taxon>Gunneridae</taxon>
        <taxon>Pentapetalae</taxon>
        <taxon>rosids</taxon>
        <taxon>malvids</taxon>
        <taxon>Malvales</taxon>
        <taxon>Malvaceae</taxon>
        <taxon>Malvoideae</taxon>
        <taxon>Gossypium</taxon>
    </lineage>
</organism>
<evidence type="ECO:0000256" key="1">
    <source>
        <dbReference type="SAM" id="MobiDB-lite"/>
    </source>
</evidence>
<accession>A0ABR0NJA6</accession>
<dbReference type="EMBL" id="JARKNE010000010">
    <property type="protein sequence ID" value="KAK5795101.1"/>
    <property type="molecule type" value="Genomic_DNA"/>
</dbReference>
<comment type="caution">
    <text evidence="2">The sequence shown here is derived from an EMBL/GenBank/DDBJ whole genome shotgun (WGS) entry which is preliminary data.</text>
</comment>
<sequence>MRSKEKEEDSKGSPLGLERKWDPNRGKAGISDHGSCGGIIWIGFLLHCEGSYALVVSLRDKSIPTKNRWFNSGWRGSTDHRVVFFPLSSSISDYPSRKFDNRFIACSTINVKPTKRMRRKGKKMRVTLEILSEKPQTKEDNNQESKKPKK</sequence>
<gene>
    <name evidence="2" type="ORF">PVK06_036358</name>
</gene>
<feature type="region of interest" description="Disordered" evidence="1">
    <location>
        <begin position="128"/>
        <end position="150"/>
    </location>
</feature>
<feature type="region of interest" description="Disordered" evidence="1">
    <location>
        <begin position="1"/>
        <end position="23"/>
    </location>
</feature>
<dbReference type="Proteomes" id="UP001358586">
    <property type="component" value="Chromosome 10"/>
</dbReference>
<evidence type="ECO:0000313" key="3">
    <source>
        <dbReference type="Proteomes" id="UP001358586"/>
    </source>
</evidence>
<protein>
    <submittedName>
        <fullName evidence="2">Uncharacterized protein</fullName>
    </submittedName>
</protein>
<evidence type="ECO:0000313" key="2">
    <source>
        <dbReference type="EMBL" id="KAK5795101.1"/>
    </source>
</evidence>
<keyword evidence="3" id="KW-1185">Reference proteome</keyword>